<evidence type="ECO:0000313" key="1">
    <source>
        <dbReference type="EMBL" id="GCA62993.1"/>
    </source>
</evidence>
<keyword evidence="2" id="KW-1185">Reference proteome</keyword>
<proteinExistence type="predicted"/>
<organism evidence="1 2">
    <name type="scientific">Kipferlia bialata</name>
    <dbReference type="NCBI Taxonomy" id="797122"/>
    <lineage>
        <taxon>Eukaryota</taxon>
        <taxon>Metamonada</taxon>
        <taxon>Carpediemonas-like organisms</taxon>
        <taxon>Kipferlia</taxon>
    </lineage>
</organism>
<name>A0A391NWX5_9EUKA</name>
<dbReference type="Proteomes" id="UP000265618">
    <property type="component" value="Unassembled WGS sequence"/>
</dbReference>
<comment type="caution">
    <text evidence="1">The sequence shown here is derived from an EMBL/GenBank/DDBJ whole genome shotgun (WGS) entry which is preliminary data.</text>
</comment>
<accession>A0A391NWX5</accession>
<feature type="non-terminal residue" evidence="1">
    <location>
        <position position="22"/>
    </location>
</feature>
<protein>
    <submittedName>
        <fullName evidence="1">Uncharacterized protein</fullName>
    </submittedName>
</protein>
<dbReference type="AlphaFoldDB" id="A0A391NWX5"/>
<reference evidence="1 2" key="1">
    <citation type="journal article" date="2018" name="PLoS ONE">
        <title>The draft genome of Kipferlia bialata reveals reductive genome evolution in fornicate parasites.</title>
        <authorList>
            <person name="Tanifuji G."/>
            <person name="Takabayashi S."/>
            <person name="Kume K."/>
            <person name="Takagi M."/>
            <person name="Nakayama T."/>
            <person name="Kamikawa R."/>
            <person name="Inagaki Y."/>
            <person name="Hashimoto T."/>
        </authorList>
    </citation>
    <scope>NUCLEOTIDE SEQUENCE [LARGE SCALE GENOMIC DNA]</scope>
    <source>
        <strain evidence="1">NY0173</strain>
    </source>
</reference>
<evidence type="ECO:0000313" key="2">
    <source>
        <dbReference type="Proteomes" id="UP000265618"/>
    </source>
</evidence>
<sequence>MTHILGLASDPLYAKISTLLWM</sequence>
<dbReference type="EMBL" id="BDIP01001985">
    <property type="protein sequence ID" value="GCA62993.1"/>
    <property type="molecule type" value="Genomic_DNA"/>
</dbReference>
<gene>
    <name evidence="1" type="ORF">KIPB_007196</name>
</gene>